<proteinExistence type="predicted"/>
<name>A0A932YYJ4_9BACT</name>
<evidence type="ECO:0000313" key="2">
    <source>
        <dbReference type="EMBL" id="MBI4132335.1"/>
    </source>
</evidence>
<sequence length="376" mass="41785">MKIKNLLFVPEERFLESPLPPGWRSFLSAAARAAARHFSQPKIYSAELIFYGDLPALLGGEHVFSFGRYLPHFLSQEVPPACPYPSCIGAPPPTFVGADEAERILPSVDALLVSAKSWGRAGFLIAAARRRAIPVAVIDVHDHPSLYGGGKGADTERELFRGLVPGRDFDLYFKKELPLGYRTDLVFPLAPSPVRPASYAFDHQARKKSDVFYSGRPRPIAQPERQEVVSLVRDTFPSALILEHTSRGAFLAMREYWDNIAGSRMALSPSGISWDSYRHCEVGLAPRTLLIAAKPYIETAGPPLRDGQNAVLYAAECRDGRYHLKDAPALLDKIRHYLAHPAEREAIADRWAADVRAGHTVLARSRYILEAMERAF</sequence>
<evidence type="ECO:0000313" key="3">
    <source>
        <dbReference type="Proteomes" id="UP000704960"/>
    </source>
</evidence>
<dbReference type="InterPro" id="IPR055259">
    <property type="entry name" value="YkvP/CgeB_Glyco_trans-like"/>
</dbReference>
<dbReference type="EMBL" id="JACQMJ010000008">
    <property type="protein sequence ID" value="MBI4132335.1"/>
    <property type="molecule type" value="Genomic_DNA"/>
</dbReference>
<protein>
    <submittedName>
        <fullName evidence="2">Glycosyltransferase family 1 protein</fullName>
    </submittedName>
</protein>
<dbReference type="Pfam" id="PF13524">
    <property type="entry name" value="Glyco_trans_1_2"/>
    <property type="match status" value="1"/>
</dbReference>
<organism evidence="2 3">
    <name type="scientific">Candidatus Sungiibacteriota bacterium</name>
    <dbReference type="NCBI Taxonomy" id="2750080"/>
    <lineage>
        <taxon>Bacteria</taxon>
        <taxon>Candidatus Sungiibacteriota</taxon>
    </lineage>
</organism>
<comment type="caution">
    <text evidence="2">The sequence shown here is derived from an EMBL/GenBank/DDBJ whole genome shotgun (WGS) entry which is preliminary data.</text>
</comment>
<accession>A0A932YYJ4</accession>
<feature type="domain" description="Spore protein YkvP/CgeB glycosyl transferase-like" evidence="1">
    <location>
        <begin position="248"/>
        <end position="369"/>
    </location>
</feature>
<evidence type="ECO:0000259" key="1">
    <source>
        <dbReference type="Pfam" id="PF13524"/>
    </source>
</evidence>
<dbReference type="AlphaFoldDB" id="A0A932YYJ4"/>
<dbReference type="Proteomes" id="UP000704960">
    <property type="component" value="Unassembled WGS sequence"/>
</dbReference>
<gene>
    <name evidence="2" type="ORF">HY474_01750</name>
</gene>
<reference evidence="2" key="1">
    <citation type="submission" date="2020-07" db="EMBL/GenBank/DDBJ databases">
        <title>Huge and variable diversity of episymbiotic CPR bacteria and DPANN archaea in groundwater ecosystems.</title>
        <authorList>
            <person name="He C.Y."/>
            <person name="Keren R."/>
            <person name="Whittaker M."/>
            <person name="Farag I.F."/>
            <person name="Doudna J."/>
            <person name="Cate J.H.D."/>
            <person name="Banfield J.F."/>
        </authorList>
    </citation>
    <scope>NUCLEOTIDE SEQUENCE</scope>
    <source>
        <strain evidence="2">NC_groundwater_1226_Ag_S-0.1um_59_124</strain>
    </source>
</reference>